<dbReference type="InterPro" id="IPR000387">
    <property type="entry name" value="Tyr_Pase_dom"/>
</dbReference>
<dbReference type="CDD" id="cd14506">
    <property type="entry name" value="PTP_PTPDC1"/>
    <property type="match status" value="1"/>
</dbReference>
<dbReference type="InterPro" id="IPR050561">
    <property type="entry name" value="PTP"/>
</dbReference>
<protein>
    <submittedName>
        <fullName evidence="7">Uncharacterized protein</fullName>
    </submittedName>
</protein>
<evidence type="ECO:0000259" key="4">
    <source>
        <dbReference type="PROSITE" id="PS50054"/>
    </source>
</evidence>
<dbReference type="InterPro" id="IPR029021">
    <property type="entry name" value="Prot-tyrosine_phosphatase-like"/>
</dbReference>
<dbReference type="InterPro" id="IPR016130">
    <property type="entry name" value="Tyr_Pase_AS"/>
</dbReference>
<feature type="compositionally biased region" description="Basic and acidic residues" evidence="3">
    <location>
        <begin position="422"/>
        <end position="440"/>
    </location>
</feature>
<dbReference type="SUPFAM" id="SSF52799">
    <property type="entry name" value="(Phosphotyrosine protein) phosphatases II"/>
    <property type="match status" value="1"/>
</dbReference>
<dbReference type="PROSITE" id="PS00383">
    <property type="entry name" value="TYR_PHOSPHATASE_1"/>
    <property type="match status" value="1"/>
</dbReference>
<dbReference type="EMBL" id="JBAMIC010000010">
    <property type="protein sequence ID" value="KAK7102181.1"/>
    <property type="molecule type" value="Genomic_DNA"/>
</dbReference>
<gene>
    <name evidence="7" type="ORF">V1264_020441</name>
</gene>
<dbReference type="GO" id="GO:0004725">
    <property type="term" value="F:protein tyrosine phosphatase activity"/>
    <property type="evidence" value="ECO:0007669"/>
    <property type="project" value="InterPro"/>
</dbReference>
<dbReference type="PROSITE" id="PS50055">
    <property type="entry name" value="TYR_PHOSPHATASE_PTP"/>
    <property type="match status" value="1"/>
</dbReference>
<keyword evidence="8" id="KW-1185">Reference proteome</keyword>
<feature type="compositionally biased region" description="Basic and acidic residues" evidence="3">
    <location>
        <begin position="507"/>
        <end position="532"/>
    </location>
</feature>
<dbReference type="SMART" id="SM00195">
    <property type="entry name" value="DSPc"/>
    <property type="match status" value="1"/>
</dbReference>
<dbReference type="InterPro" id="IPR020422">
    <property type="entry name" value="TYR_PHOSPHATASE_DUAL_dom"/>
</dbReference>
<dbReference type="InterPro" id="IPR000242">
    <property type="entry name" value="PTP_cat"/>
</dbReference>
<feature type="compositionally biased region" description="Basic and acidic residues" evidence="3">
    <location>
        <begin position="1"/>
        <end position="13"/>
    </location>
</feature>
<evidence type="ECO:0000256" key="3">
    <source>
        <dbReference type="SAM" id="MobiDB-lite"/>
    </source>
</evidence>
<dbReference type="SMART" id="SM00404">
    <property type="entry name" value="PTPc_motif"/>
    <property type="match status" value="1"/>
</dbReference>
<dbReference type="PANTHER" id="PTHR23339">
    <property type="entry name" value="TYROSINE SPECIFIC PROTEIN PHOSPHATASE AND DUAL SPECIFICITY PROTEIN PHOSPHATASE"/>
    <property type="match status" value="1"/>
</dbReference>
<dbReference type="InterPro" id="IPR003595">
    <property type="entry name" value="Tyr_Pase_cat"/>
</dbReference>
<feature type="domain" description="Tyrosine-protein phosphatase" evidence="5">
    <location>
        <begin position="152"/>
        <end position="242"/>
    </location>
</feature>
<feature type="domain" description="Tyrosine-protein phosphatase" evidence="4">
    <location>
        <begin position="80"/>
        <end position="251"/>
    </location>
</feature>
<dbReference type="FunFam" id="3.90.190.10:FF:000157">
    <property type="entry name" value="Protein-tyrosine phosphatase"/>
    <property type="match status" value="1"/>
</dbReference>
<keyword evidence="2" id="KW-0904">Protein phosphatase</keyword>
<sequence length="740" mass="82375">MDPDPDEHVHPGQEDLQWGPVKESERNQGGTPTAKYNKISETARRMMAGESQCAMFCGGKKCKYCTADNWKPEQMVIQGLYSEWVTDNILAMARPSNNGIEKYNILEQFQENNIKTVINLQQPGEHASCGFGNDSSGFSYNPQLLMAKEIFFYNFAWQDYGIAPMSTLLDIVKVMQFSVSMGKVAVHCHAGLGRTGLLIACYLVYNNRMDSGDAVRYVRSRRPGAIQTSQQVQTVSDFETHLKPFRTIFPSKIPGASEVSFKHFLNRQSHLLHGFEARKLRHIPKVVYVCCERLLELAGKSKALSRSHESSRSTINSSIVNLDHRGSGLKTSFSKLSVRSDIDLKEPDAQPLQCSKSFEDLPNARLKGMLLQPEEQDTSSGVGSTDLTLDGDDINGGVCLDDNYDNLSDDDGIAFGASAAEKVDNEKKKDKSDSAPEEGKCGGSSDQNKSRQSEGESSQSPSDTQLSKQVADSGRQSSPSTSDQNPTDSIVSNGNDPDRKRKLKKKGLVERLKGRSKRTEEGKGTEVTENKEGTSNWDGQSTASEGKSDVCSTGRTSLLSPGVDTAAELKICKAMAAMEYSDEARQKADNIEDELNQSDMAWGLLRDEKDPYVLGAVLYDWLDQLKEPVLSRQSLALLIERTDSPRERLHHLEKSVKLFTEYLALVLSKLLPQSPDIEQRLTERLLSNLTHMSVARDLSSFTQPYQPTHWGEMKNTEAQHLIDFFFKLIDEMSKSKKSER</sequence>
<dbReference type="InterPro" id="IPR049573">
    <property type="entry name" value="PTPDC1_PTP"/>
</dbReference>
<comment type="caution">
    <text evidence="7">The sequence shown here is derived from an EMBL/GenBank/DDBJ whole genome shotgun (WGS) entry which is preliminary data.</text>
</comment>
<evidence type="ECO:0000313" key="7">
    <source>
        <dbReference type="EMBL" id="KAK7102181.1"/>
    </source>
</evidence>
<dbReference type="Proteomes" id="UP001374579">
    <property type="component" value="Unassembled WGS sequence"/>
</dbReference>
<feature type="compositionally biased region" description="Polar residues" evidence="3">
    <location>
        <begin position="455"/>
        <end position="495"/>
    </location>
</feature>
<keyword evidence="1" id="KW-0378">Hydrolase</keyword>
<reference evidence="7 8" key="1">
    <citation type="submission" date="2024-02" db="EMBL/GenBank/DDBJ databases">
        <title>Chromosome-scale genome assembly of the rough periwinkle Littorina saxatilis.</title>
        <authorList>
            <person name="De Jode A."/>
            <person name="Faria R."/>
            <person name="Formenti G."/>
            <person name="Sims Y."/>
            <person name="Smith T.P."/>
            <person name="Tracey A."/>
            <person name="Wood J.M.D."/>
            <person name="Zagrodzka Z.B."/>
            <person name="Johannesson K."/>
            <person name="Butlin R.K."/>
            <person name="Leder E.H."/>
        </authorList>
    </citation>
    <scope>NUCLEOTIDE SEQUENCE [LARGE SCALE GENOMIC DNA]</scope>
    <source>
        <strain evidence="7">Snail1</strain>
        <tissue evidence="7">Muscle</tissue>
    </source>
</reference>
<feature type="region of interest" description="Disordered" evidence="3">
    <location>
        <begin position="1"/>
        <end position="37"/>
    </location>
</feature>
<evidence type="ECO:0000259" key="5">
    <source>
        <dbReference type="PROSITE" id="PS50055"/>
    </source>
</evidence>
<dbReference type="AlphaFoldDB" id="A0AAN9GBF0"/>
<feature type="region of interest" description="Disordered" evidence="3">
    <location>
        <begin position="422"/>
        <end position="559"/>
    </location>
</feature>
<accession>A0AAN9GBF0</accession>
<dbReference type="Pfam" id="PF00782">
    <property type="entry name" value="DSPc"/>
    <property type="match status" value="1"/>
</dbReference>
<evidence type="ECO:0000256" key="1">
    <source>
        <dbReference type="ARBA" id="ARBA00022801"/>
    </source>
</evidence>
<feature type="compositionally biased region" description="Polar residues" evidence="3">
    <location>
        <begin position="533"/>
        <end position="559"/>
    </location>
</feature>
<evidence type="ECO:0000256" key="2">
    <source>
        <dbReference type="ARBA" id="ARBA00022912"/>
    </source>
</evidence>
<dbReference type="PRINTS" id="PR00700">
    <property type="entry name" value="PRTYPHPHTASE"/>
</dbReference>
<name>A0AAN9GBF0_9CAEN</name>
<organism evidence="7 8">
    <name type="scientific">Littorina saxatilis</name>
    <dbReference type="NCBI Taxonomy" id="31220"/>
    <lineage>
        <taxon>Eukaryota</taxon>
        <taxon>Metazoa</taxon>
        <taxon>Spiralia</taxon>
        <taxon>Lophotrochozoa</taxon>
        <taxon>Mollusca</taxon>
        <taxon>Gastropoda</taxon>
        <taxon>Caenogastropoda</taxon>
        <taxon>Littorinimorpha</taxon>
        <taxon>Littorinoidea</taxon>
        <taxon>Littorinidae</taxon>
        <taxon>Littorina</taxon>
    </lineage>
</organism>
<dbReference type="InterPro" id="IPR000340">
    <property type="entry name" value="Dual-sp_phosphatase_cat-dom"/>
</dbReference>
<dbReference type="GO" id="GO:0060271">
    <property type="term" value="P:cilium assembly"/>
    <property type="evidence" value="ECO:0007669"/>
    <property type="project" value="InterPro"/>
</dbReference>
<evidence type="ECO:0000313" key="8">
    <source>
        <dbReference type="Proteomes" id="UP001374579"/>
    </source>
</evidence>
<feature type="domain" description="Tyrosine specific protein phosphatases" evidence="6">
    <location>
        <begin position="166"/>
        <end position="233"/>
    </location>
</feature>
<dbReference type="PROSITE" id="PS50056">
    <property type="entry name" value="TYR_PHOSPHATASE_2"/>
    <property type="match status" value="1"/>
</dbReference>
<proteinExistence type="predicted"/>
<dbReference type="Gene3D" id="3.90.190.10">
    <property type="entry name" value="Protein tyrosine phosphatase superfamily"/>
    <property type="match status" value="1"/>
</dbReference>
<dbReference type="PROSITE" id="PS50054">
    <property type="entry name" value="TYR_PHOSPHATASE_DUAL"/>
    <property type="match status" value="1"/>
</dbReference>
<evidence type="ECO:0000259" key="6">
    <source>
        <dbReference type="PROSITE" id="PS50056"/>
    </source>
</evidence>